<feature type="transmembrane region" description="Helical" evidence="8">
    <location>
        <begin position="426"/>
        <end position="451"/>
    </location>
</feature>
<feature type="chain" id="PRO_5016789493" description="Ammonium transporter" evidence="9">
    <location>
        <begin position="31"/>
        <end position="482"/>
    </location>
</feature>
<feature type="transmembrane region" description="Helical" evidence="8">
    <location>
        <begin position="112"/>
        <end position="135"/>
    </location>
</feature>
<evidence type="ECO:0000256" key="9">
    <source>
        <dbReference type="SAM" id="SignalP"/>
    </source>
</evidence>
<feature type="transmembrane region" description="Helical" evidence="8">
    <location>
        <begin position="363"/>
        <end position="381"/>
    </location>
</feature>
<feature type="transmembrane region" description="Helical" evidence="8">
    <location>
        <begin position="312"/>
        <end position="333"/>
    </location>
</feature>
<comment type="subcellular location">
    <subcellularLocation>
        <location evidence="8">Cell membrane</location>
        <topology evidence="8">Multi-pass membrane protein</topology>
    </subcellularLocation>
    <subcellularLocation>
        <location evidence="1">Membrane</location>
        <topology evidence="1">Multi-pass membrane protein</topology>
    </subcellularLocation>
</comment>
<feature type="transmembrane region" description="Helical" evidence="8">
    <location>
        <begin position="340"/>
        <end position="357"/>
    </location>
</feature>
<protein>
    <recommendedName>
        <fullName evidence="8">Ammonium transporter</fullName>
    </recommendedName>
</protein>
<dbReference type="Gene3D" id="1.10.3430.10">
    <property type="entry name" value="Ammonium transporter AmtB like domains"/>
    <property type="match status" value="1"/>
</dbReference>
<dbReference type="InterPro" id="IPR024041">
    <property type="entry name" value="NH4_transpt_AmtB-like_dom"/>
</dbReference>
<reference evidence="11 12" key="1">
    <citation type="submission" date="2018-06" db="EMBL/GenBank/DDBJ databases">
        <authorList>
            <consortium name="Pathogen Informatics"/>
            <person name="Doyle S."/>
        </authorList>
    </citation>
    <scope>NUCLEOTIDE SEQUENCE [LARGE SCALE GENOMIC DNA]</scope>
    <source>
        <strain evidence="11 12">NCTC11155</strain>
    </source>
</reference>
<keyword evidence="4 8" id="KW-0812">Transmembrane</keyword>
<evidence type="ECO:0000256" key="1">
    <source>
        <dbReference type="ARBA" id="ARBA00004141"/>
    </source>
</evidence>
<dbReference type="Proteomes" id="UP000254424">
    <property type="component" value="Unassembled WGS sequence"/>
</dbReference>
<feature type="transmembrane region" description="Helical" evidence="8">
    <location>
        <begin position="72"/>
        <end position="91"/>
    </location>
</feature>
<accession>A0A380YM47</accession>
<dbReference type="NCBIfam" id="TIGR00836">
    <property type="entry name" value="amt"/>
    <property type="match status" value="1"/>
</dbReference>
<dbReference type="GO" id="GO:0008519">
    <property type="term" value="F:ammonium channel activity"/>
    <property type="evidence" value="ECO:0007669"/>
    <property type="project" value="InterPro"/>
</dbReference>
<evidence type="ECO:0000256" key="4">
    <source>
        <dbReference type="ARBA" id="ARBA00022692"/>
    </source>
</evidence>
<evidence type="ECO:0000256" key="6">
    <source>
        <dbReference type="ARBA" id="ARBA00023136"/>
    </source>
</evidence>
<evidence type="ECO:0000259" key="10">
    <source>
        <dbReference type="Pfam" id="PF00909"/>
    </source>
</evidence>
<dbReference type="STRING" id="483216.BACEGG_02865"/>
<keyword evidence="7 8" id="KW-0924">Ammonia transport</keyword>
<feature type="domain" description="Ammonium transporter AmtB-like" evidence="10">
    <location>
        <begin position="72"/>
        <end position="481"/>
    </location>
</feature>
<dbReference type="RefSeq" id="WP_004291174.1">
    <property type="nucleotide sequence ID" value="NZ_CABKNQ010000018.1"/>
</dbReference>
<comment type="similarity">
    <text evidence="2 8">Belongs to the ammonia transporter channel (TC 1.A.11.2) family.</text>
</comment>
<keyword evidence="6 8" id="KW-0472">Membrane</keyword>
<dbReference type="OrthoDB" id="9814202at2"/>
<evidence type="ECO:0000256" key="8">
    <source>
        <dbReference type="RuleBase" id="RU362002"/>
    </source>
</evidence>
<keyword evidence="9" id="KW-0732">Signal</keyword>
<feature type="transmembrane region" description="Helical" evidence="8">
    <location>
        <begin position="155"/>
        <end position="176"/>
    </location>
</feature>
<dbReference type="GO" id="GO:0097272">
    <property type="term" value="P:ammonium homeostasis"/>
    <property type="evidence" value="ECO:0007669"/>
    <property type="project" value="TreeGrafter"/>
</dbReference>
<feature type="transmembrane region" description="Helical" evidence="8">
    <location>
        <begin position="233"/>
        <end position="254"/>
    </location>
</feature>
<dbReference type="Pfam" id="PF00909">
    <property type="entry name" value="Ammonium_transp"/>
    <property type="match status" value="1"/>
</dbReference>
<evidence type="ECO:0000256" key="2">
    <source>
        <dbReference type="ARBA" id="ARBA00005887"/>
    </source>
</evidence>
<dbReference type="InterPro" id="IPR029020">
    <property type="entry name" value="Ammonium/urea_transptr"/>
</dbReference>
<evidence type="ECO:0000313" key="11">
    <source>
        <dbReference type="EMBL" id="SUV29010.1"/>
    </source>
</evidence>
<sequence>MDVYMKHSFTKLCTALAILIACCLTTDIYAQTAVADTATTITSEVITATETTVEEGSVADTVSQLVSGVNTVWMLLAAMLVFFMQPGFALVEAGFTRTKNTANILMKNFVDFIFGSLLYWFVGFGIMFGLGDFFGTPHFMSLLFDSNGLPDPTSLPTEGFLVFQTVFCATSATIVSGAMAERTRFSMYLVYTIFISVLIYPVSGHWTWGGGWLMNSEAGSFMMKTFGTTFHDFAGSTIVHSVGGWIALVGAAILGPRIGKYGKDGQSKAIPGHNLTIAALGVFILWFGWFGFNPGSQLAAATTADQVAISLVFLNTNLAACAGGFFALSISWLKYGKPSLSLTLNGILAGLVGITAGCDTVSPWGAVVIGAICGILMIYSVEFIDKVLKIDDPVGASSVHGVCGLTGTILTGLFSTSEGLFYGAGANFLGAQIFGAVLIGLWAIGMGFIIFKALDKIHGLRVPSRIEEEGLDIYEHGESAYN</sequence>
<dbReference type="PROSITE" id="PS01219">
    <property type="entry name" value="AMMONIUM_TRANSP"/>
    <property type="match status" value="1"/>
</dbReference>
<dbReference type="InterPro" id="IPR001905">
    <property type="entry name" value="Ammonium_transpt"/>
</dbReference>
<dbReference type="PROSITE" id="PS51257">
    <property type="entry name" value="PROKAR_LIPOPROTEIN"/>
    <property type="match status" value="1"/>
</dbReference>
<dbReference type="SUPFAM" id="SSF111352">
    <property type="entry name" value="Ammonium transporter"/>
    <property type="match status" value="1"/>
</dbReference>
<dbReference type="GO" id="GO:0005886">
    <property type="term" value="C:plasma membrane"/>
    <property type="evidence" value="ECO:0007669"/>
    <property type="project" value="UniProtKB-SubCell"/>
</dbReference>
<feature type="transmembrane region" description="Helical" evidence="8">
    <location>
        <begin position="188"/>
        <end position="213"/>
    </location>
</feature>
<dbReference type="EMBL" id="UFSX01000001">
    <property type="protein sequence ID" value="SUV29010.1"/>
    <property type="molecule type" value="Genomic_DNA"/>
</dbReference>
<dbReference type="PANTHER" id="PTHR11730:SF89">
    <property type="entry name" value="AMMONIUM TRANSPORTER SLL0108-RELATED"/>
    <property type="match status" value="1"/>
</dbReference>
<dbReference type="PANTHER" id="PTHR11730">
    <property type="entry name" value="AMMONIUM TRANSPORTER"/>
    <property type="match status" value="1"/>
</dbReference>
<dbReference type="AlphaFoldDB" id="A0A380YM47"/>
<evidence type="ECO:0000256" key="7">
    <source>
        <dbReference type="ARBA" id="ARBA00023177"/>
    </source>
</evidence>
<proteinExistence type="inferred from homology"/>
<evidence type="ECO:0000313" key="12">
    <source>
        <dbReference type="Proteomes" id="UP000254424"/>
    </source>
</evidence>
<feature type="transmembrane region" description="Helical" evidence="8">
    <location>
        <begin position="275"/>
        <end position="292"/>
    </location>
</feature>
<feature type="transmembrane region" description="Helical" evidence="8">
    <location>
        <begin position="393"/>
        <end position="414"/>
    </location>
</feature>
<organism evidence="11 12">
    <name type="scientific">Bacteroides eggerthii</name>
    <dbReference type="NCBI Taxonomy" id="28111"/>
    <lineage>
        <taxon>Bacteria</taxon>
        <taxon>Pseudomonadati</taxon>
        <taxon>Bacteroidota</taxon>
        <taxon>Bacteroidia</taxon>
        <taxon>Bacteroidales</taxon>
        <taxon>Bacteroidaceae</taxon>
        <taxon>Bacteroides</taxon>
    </lineage>
</organism>
<evidence type="ECO:0000256" key="3">
    <source>
        <dbReference type="ARBA" id="ARBA00022448"/>
    </source>
</evidence>
<keyword evidence="5 8" id="KW-1133">Transmembrane helix</keyword>
<keyword evidence="3 8" id="KW-0813">Transport</keyword>
<dbReference type="InterPro" id="IPR018047">
    <property type="entry name" value="Ammonium_transpt_CS"/>
</dbReference>
<gene>
    <name evidence="11" type="primary">amtB</name>
    <name evidence="11" type="ORF">NCTC11155_00977</name>
</gene>
<evidence type="ECO:0000256" key="5">
    <source>
        <dbReference type="ARBA" id="ARBA00022989"/>
    </source>
</evidence>
<name>A0A380YM47_9BACE</name>
<dbReference type="GeneID" id="93070905"/>
<feature type="signal peptide" evidence="9">
    <location>
        <begin position="1"/>
        <end position="30"/>
    </location>
</feature>